<dbReference type="Proteomes" id="UP000694044">
    <property type="component" value="Unassembled WGS sequence"/>
</dbReference>
<feature type="compositionally biased region" description="Acidic residues" evidence="1">
    <location>
        <begin position="496"/>
        <end position="510"/>
    </location>
</feature>
<gene>
    <name evidence="2" type="ORF">PHYPSEUDO_011126</name>
</gene>
<evidence type="ECO:0000313" key="3">
    <source>
        <dbReference type="Proteomes" id="UP000694044"/>
    </source>
</evidence>
<feature type="compositionally biased region" description="Acidic residues" evidence="1">
    <location>
        <begin position="407"/>
        <end position="435"/>
    </location>
</feature>
<comment type="caution">
    <text evidence="2">The sequence shown here is derived from an EMBL/GenBank/DDBJ whole genome shotgun (WGS) entry which is preliminary data.</text>
</comment>
<keyword evidence="3" id="KW-1185">Reference proteome</keyword>
<evidence type="ECO:0000256" key="1">
    <source>
        <dbReference type="SAM" id="MobiDB-lite"/>
    </source>
</evidence>
<feature type="region of interest" description="Disordered" evidence="1">
    <location>
        <begin position="345"/>
        <end position="578"/>
    </location>
</feature>
<name>A0A8T1VC64_9STRA</name>
<accession>A0A8T1VC64</accession>
<reference evidence="2" key="1">
    <citation type="submission" date="2021-02" db="EMBL/GenBank/DDBJ databases">
        <authorList>
            <person name="Palmer J.M."/>
        </authorList>
    </citation>
    <scope>NUCLEOTIDE SEQUENCE</scope>
    <source>
        <strain evidence="2">SCRP734</strain>
    </source>
</reference>
<protein>
    <submittedName>
        <fullName evidence="2">Uncharacterized protein</fullName>
    </submittedName>
</protein>
<feature type="compositionally biased region" description="Polar residues" evidence="1">
    <location>
        <begin position="351"/>
        <end position="367"/>
    </location>
</feature>
<dbReference type="OrthoDB" id="205893at2759"/>
<dbReference type="EMBL" id="JAGDFM010000490">
    <property type="protein sequence ID" value="KAG7377719.1"/>
    <property type="molecule type" value="Genomic_DNA"/>
</dbReference>
<feature type="compositionally biased region" description="Polar residues" evidence="1">
    <location>
        <begin position="456"/>
        <end position="471"/>
    </location>
</feature>
<dbReference type="AlphaFoldDB" id="A0A8T1VC64"/>
<organism evidence="2 3">
    <name type="scientific">Phytophthora pseudosyringae</name>
    <dbReference type="NCBI Taxonomy" id="221518"/>
    <lineage>
        <taxon>Eukaryota</taxon>
        <taxon>Sar</taxon>
        <taxon>Stramenopiles</taxon>
        <taxon>Oomycota</taxon>
        <taxon>Peronosporomycetes</taxon>
        <taxon>Peronosporales</taxon>
        <taxon>Peronosporaceae</taxon>
        <taxon>Phytophthora</taxon>
    </lineage>
</organism>
<proteinExistence type="predicted"/>
<sequence length="600" mass="63567">MGTSTSKASPLAPTFERMTTWDLKASRGLLQTYKDKDLDFGLDSQGLADLVGGDKDWAEGIIDAFKSSTGIINALAFICGACLVSSGPALEKAGMIFDALDFDGTEQISMDEMTIAFLCCARGVCVVAGVGTIPSDEELESVTLQAYRDLNKGSTQSITKSEFTKWALEFASGTGAPITREVTLQKALEQFRVVPPTEIVQEKEDNNFSTLPVALNEAPDAQVHEEITQADTIQSDDPLEQALADAPTESAADSAVELSEPADPEFVVDEHAPSAQGEEKNLLRPDSGIFVGPVGGTHAEVTTPEDEPEQQIVNDSYEPGIEAAGYCGVTADAESDYPTFVADAEEPSHVSDVQVQSTCAHEQTSDVSADAVQETEMTDMDTQKDNASNNTHLEARDAEPVAASDELAAEEAPPDPAADAEFENGDFAYEQDEFVQETPRTERVDAGADAVGDSPPGNNSEGTQPTENPEQSAEVDDAPIEPAAELPEVASAQEVVENEMDSAQDVDEAPEFTMAPDAEPVIDPENASLEDSPSAVTAVADPTRESPRTDLNAFDTYDYQDPGYDGSSGLPPPEPRELLDDSTVAAVDTAPAEAPGVLAE</sequence>
<evidence type="ECO:0000313" key="2">
    <source>
        <dbReference type="EMBL" id="KAG7377719.1"/>
    </source>
</evidence>